<keyword evidence="1" id="KW-0812">Transmembrane</keyword>
<name>A0ABT4UPI2_9BACT</name>
<protein>
    <submittedName>
        <fullName evidence="2">DoxX-like family protein</fullName>
    </submittedName>
</protein>
<sequence>MKIISNTRLQFNILNTLIAIVWFVNGLFCKIMNLVPRHEEIVAVILGKDYARALIIIIGILEVFMGIWVLSNYHKRFNTYTQILVIAAMNIIEFIVVPELLLWGKINILFAAVFILIIYLNYSKLYLQLNKTRYA</sequence>
<organism evidence="2 3">
    <name type="scientific">Polluticaenibacter yanchengensis</name>
    <dbReference type="NCBI Taxonomy" id="3014562"/>
    <lineage>
        <taxon>Bacteria</taxon>
        <taxon>Pseudomonadati</taxon>
        <taxon>Bacteroidota</taxon>
        <taxon>Chitinophagia</taxon>
        <taxon>Chitinophagales</taxon>
        <taxon>Chitinophagaceae</taxon>
        <taxon>Polluticaenibacter</taxon>
    </lineage>
</organism>
<evidence type="ECO:0000313" key="3">
    <source>
        <dbReference type="Proteomes" id="UP001210231"/>
    </source>
</evidence>
<feature type="transmembrane region" description="Helical" evidence="1">
    <location>
        <begin position="102"/>
        <end position="122"/>
    </location>
</feature>
<keyword evidence="1" id="KW-0472">Membrane</keyword>
<proteinExistence type="predicted"/>
<dbReference type="InterPro" id="IPR025695">
    <property type="entry name" value="DoxX-like"/>
</dbReference>
<keyword evidence="3" id="KW-1185">Reference proteome</keyword>
<feature type="transmembrane region" description="Helical" evidence="1">
    <location>
        <begin position="50"/>
        <end position="70"/>
    </location>
</feature>
<feature type="transmembrane region" description="Helical" evidence="1">
    <location>
        <begin position="77"/>
        <end position="96"/>
    </location>
</feature>
<keyword evidence="1" id="KW-1133">Transmembrane helix</keyword>
<feature type="transmembrane region" description="Helical" evidence="1">
    <location>
        <begin position="12"/>
        <end position="35"/>
    </location>
</feature>
<accession>A0ABT4UPI2</accession>
<gene>
    <name evidence="2" type="ORF">O3P16_17010</name>
</gene>
<reference evidence="2 3" key="1">
    <citation type="submission" date="2022-12" db="EMBL/GenBank/DDBJ databases">
        <title>Chitinophagaceae gen. sp. nov., a new member of the family Chitinophagaceae, isolated from soil in a chemical factory.</title>
        <authorList>
            <person name="Ke Z."/>
        </authorList>
    </citation>
    <scope>NUCLEOTIDE SEQUENCE [LARGE SCALE GENOMIC DNA]</scope>
    <source>
        <strain evidence="2 3">LY-5</strain>
    </source>
</reference>
<dbReference type="EMBL" id="JAQGEF010000032">
    <property type="protein sequence ID" value="MDA3616514.1"/>
    <property type="molecule type" value="Genomic_DNA"/>
</dbReference>
<comment type="caution">
    <text evidence="2">The sequence shown here is derived from an EMBL/GenBank/DDBJ whole genome shotgun (WGS) entry which is preliminary data.</text>
</comment>
<dbReference type="Pfam" id="PF13781">
    <property type="entry name" value="DoxX_3"/>
    <property type="match status" value="1"/>
</dbReference>
<evidence type="ECO:0000313" key="2">
    <source>
        <dbReference type="EMBL" id="MDA3616514.1"/>
    </source>
</evidence>
<dbReference type="Proteomes" id="UP001210231">
    <property type="component" value="Unassembled WGS sequence"/>
</dbReference>
<evidence type="ECO:0000256" key="1">
    <source>
        <dbReference type="SAM" id="Phobius"/>
    </source>
</evidence>
<dbReference type="RefSeq" id="WP_407032844.1">
    <property type="nucleotide sequence ID" value="NZ_JAQGEF010000032.1"/>
</dbReference>